<evidence type="ECO:0000256" key="1">
    <source>
        <dbReference type="SAM" id="SignalP"/>
    </source>
</evidence>
<keyword evidence="1" id="KW-0732">Signal</keyword>
<dbReference type="OrthoDB" id="360242at2"/>
<dbReference type="EMBL" id="CP002959">
    <property type="protein sequence ID" value="AFM13427.1"/>
    <property type="molecule type" value="Genomic_DNA"/>
</dbReference>
<dbReference type="KEGG" id="tpx:Turpa_2788"/>
<dbReference type="RefSeq" id="WP_014803929.1">
    <property type="nucleotide sequence ID" value="NC_018020.1"/>
</dbReference>
<reference evidence="2 3" key="1">
    <citation type="submission" date="2012-06" db="EMBL/GenBank/DDBJ databases">
        <title>The complete chromosome of genome of Turneriella parva DSM 21527.</title>
        <authorList>
            <consortium name="US DOE Joint Genome Institute (JGI-PGF)"/>
            <person name="Lucas S."/>
            <person name="Han J."/>
            <person name="Lapidus A."/>
            <person name="Bruce D."/>
            <person name="Goodwin L."/>
            <person name="Pitluck S."/>
            <person name="Peters L."/>
            <person name="Kyrpides N."/>
            <person name="Mavromatis K."/>
            <person name="Ivanova N."/>
            <person name="Mikhailova N."/>
            <person name="Chertkov O."/>
            <person name="Detter J.C."/>
            <person name="Tapia R."/>
            <person name="Han C."/>
            <person name="Land M."/>
            <person name="Hauser L."/>
            <person name="Markowitz V."/>
            <person name="Cheng J.-F."/>
            <person name="Hugenholtz P."/>
            <person name="Woyke T."/>
            <person name="Wu D."/>
            <person name="Gronow S."/>
            <person name="Wellnitz S."/>
            <person name="Brambilla E."/>
            <person name="Klenk H.-P."/>
            <person name="Eisen J.A."/>
        </authorList>
    </citation>
    <scope>NUCLEOTIDE SEQUENCE [LARGE SCALE GENOMIC DNA]</scope>
    <source>
        <strain evidence="3">ATCC BAA-1111 / DSM 21527 / NCTC 11395 / H</strain>
    </source>
</reference>
<sequence>MKKHLLVAALAAMPFSLSAYTSTNMAGQTGLISTPSARIVWEGNNSTAAVMGGYSYANNGRGYHAPNVNVALFDRFEVGGIFNAVEGSGNNDFMLHSKLRFSPWSGRGNSALAIGGNYQSLEPGALTVGQVYLAATYEANFFGMEADTSVVLGKTFGTGTRSGDLDFSMGFDLNFFPGLFNGYVRWLNEIANYDYLYGNAPTRAGSRGAFNTGFRIPILKHMSNLKFDVNVKMTDALDDERGFAIGAVFGARF</sequence>
<name>I4B820_TURPD</name>
<keyword evidence="3" id="KW-1185">Reference proteome</keyword>
<dbReference type="STRING" id="869212.Turpa_2788"/>
<dbReference type="AlphaFoldDB" id="I4B820"/>
<evidence type="ECO:0000313" key="3">
    <source>
        <dbReference type="Proteomes" id="UP000006048"/>
    </source>
</evidence>
<evidence type="ECO:0008006" key="4">
    <source>
        <dbReference type="Google" id="ProtNLM"/>
    </source>
</evidence>
<protein>
    <recommendedName>
        <fullName evidence="4">Secreted protein</fullName>
    </recommendedName>
</protein>
<feature type="signal peptide" evidence="1">
    <location>
        <begin position="1"/>
        <end position="19"/>
    </location>
</feature>
<proteinExistence type="predicted"/>
<feature type="chain" id="PRO_5003686006" description="Secreted protein" evidence="1">
    <location>
        <begin position="20"/>
        <end position="253"/>
    </location>
</feature>
<gene>
    <name evidence="2" type="ordered locus">Turpa_2788</name>
</gene>
<dbReference type="HOGENOM" id="CLU_1098136_0_0_12"/>
<accession>I4B820</accession>
<organism evidence="2 3">
    <name type="scientific">Turneriella parva (strain ATCC BAA-1111 / DSM 21527 / NCTC 11395 / H)</name>
    <name type="common">Leptospira parva</name>
    <dbReference type="NCBI Taxonomy" id="869212"/>
    <lineage>
        <taxon>Bacteria</taxon>
        <taxon>Pseudomonadati</taxon>
        <taxon>Spirochaetota</taxon>
        <taxon>Spirochaetia</taxon>
        <taxon>Leptospirales</taxon>
        <taxon>Leptospiraceae</taxon>
        <taxon>Turneriella</taxon>
    </lineage>
</organism>
<evidence type="ECO:0000313" key="2">
    <source>
        <dbReference type="EMBL" id="AFM13427.1"/>
    </source>
</evidence>
<dbReference type="Proteomes" id="UP000006048">
    <property type="component" value="Chromosome"/>
</dbReference>